<comment type="caution">
    <text evidence="1">The sequence shown here is derived from an EMBL/GenBank/DDBJ whole genome shotgun (WGS) entry which is preliminary data.</text>
</comment>
<evidence type="ECO:0008006" key="3">
    <source>
        <dbReference type="Google" id="ProtNLM"/>
    </source>
</evidence>
<dbReference type="Proteomes" id="UP001139366">
    <property type="component" value="Unassembled WGS sequence"/>
</dbReference>
<organism evidence="1 2">
    <name type="scientific">Flavobacterium potami</name>
    <dbReference type="NCBI Taxonomy" id="2872310"/>
    <lineage>
        <taxon>Bacteria</taxon>
        <taxon>Pseudomonadati</taxon>
        <taxon>Bacteroidota</taxon>
        <taxon>Flavobacteriia</taxon>
        <taxon>Flavobacteriales</taxon>
        <taxon>Flavobacteriaceae</taxon>
        <taxon>Flavobacterium</taxon>
    </lineage>
</organism>
<dbReference type="RefSeq" id="WP_223711548.1">
    <property type="nucleotide sequence ID" value="NZ_JAINUY010000012.1"/>
</dbReference>
<name>A0A9X1HFY6_9FLAO</name>
<accession>A0A9X1HFY6</accession>
<keyword evidence="2" id="KW-1185">Reference proteome</keyword>
<dbReference type="EMBL" id="JAINUY010000012">
    <property type="protein sequence ID" value="MBZ4037830.1"/>
    <property type="molecule type" value="Genomic_DNA"/>
</dbReference>
<evidence type="ECO:0000313" key="2">
    <source>
        <dbReference type="Proteomes" id="UP001139366"/>
    </source>
</evidence>
<reference evidence="1 2" key="1">
    <citation type="journal article" date="2023" name="Antonie Van Leeuwenhoek">
        <title>Flavobacterium potami sp. nov., a multi-metal resistance genes harbouring bacterium isolated from shallow river silt.</title>
        <authorList>
            <person name="Li S."/>
            <person name="Mao S."/>
            <person name="Mu W."/>
            <person name="Guo B."/>
            <person name="Li C."/>
            <person name="Zhu Q."/>
            <person name="Hou X."/>
            <person name="Zhao Y."/>
            <person name="Wei S."/>
            <person name="Liu H."/>
            <person name="Liu A."/>
        </authorList>
    </citation>
    <scope>NUCLEOTIDE SEQUENCE [LARGE SCALE GENOMIC DNA]</scope>
    <source>
        <strain evidence="1 2">17A</strain>
    </source>
</reference>
<gene>
    <name evidence="1" type="ORF">K6T82_23940</name>
</gene>
<dbReference type="AlphaFoldDB" id="A0A9X1HFY6"/>
<evidence type="ECO:0000313" key="1">
    <source>
        <dbReference type="EMBL" id="MBZ4037830.1"/>
    </source>
</evidence>
<sequence length="69" mass="7807">MSTKTVKSEPVNVNVTTFRDKLKDYLEVAENEILIVNGKNGKRYIVAPIKDAEENLSKTITQINSKIKK</sequence>
<protein>
    <recommendedName>
        <fullName evidence="3">Antitoxin</fullName>
    </recommendedName>
</protein>
<proteinExistence type="predicted"/>